<evidence type="ECO:0000256" key="5">
    <source>
        <dbReference type="ARBA" id="ARBA00022840"/>
    </source>
</evidence>
<evidence type="ECO:0000259" key="12">
    <source>
        <dbReference type="SMART" id="SM00382"/>
    </source>
</evidence>
<accession>A0AAV7LJB7</accession>
<dbReference type="Proteomes" id="UP001066276">
    <property type="component" value="Chromosome 11"/>
</dbReference>
<evidence type="ECO:0000313" key="14">
    <source>
        <dbReference type="Proteomes" id="UP001066276"/>
    </source>
</evidence>
<dbReference type="GO" id="GO:0140570">
    <property type="term" value="P:extraction of mislocalized protein from mitochondrial outer membrane"/>
    <property type="evidence" value="ECO:0007669"/>
    <property type="project" value="TreeGrafter"/>
</dbReference>
<dbReference type="CDD" id="cd19520">
    <property type="entry name" value="RecA-like_ATAD1"/>
    <property type="match status" value="1"/>
</dbReference>
<dbReference type="GO" id="GO:0016887">
    <property type="term" value="F:ATP hydrolysis activity"/>
    <property type="evidence" value="ECO:0007669"/>
    <property type="project" value="InterPro"/>
</dbReference>
<organism evidence="13 14">
    <name type="scientific">Pleurodeles waltl</name>
    <name type="common">Iberian ribbed newt</name>
    <dbReference type="NCBI Taxonomy" id="8319"/>
    <lineage>
        <taxon>Eukaryota</taxon>
        <taxon>Metazoa</taxon>
        <taxon>Chordata</taxon>
        <taxon>Craniata</taxon>
        <taxon>Vertebrata</taxon>
        <taxon>Euteleostomi</taxon>
        <taxon>Amphibia</taxon>
        <taxon>Batrachia</taxon>
        <taxon>Caudata</taxon>
        <taxon>Salamandroidea</taxon>
        <taxon>Salamandridae</taxon>
        <taxon>Pleurodelinae</taxon>
        <taxon>Pleurodeles</taxon>
    </lineage>
</organism>
<dbReference type="SMART" id="SM00382">
    <property type="entry name" value="AAA"/>
    <property type="match status" value="1"/>
</dbReference>
<dbReference type="FunFam" id="3.40.50.300:FF:000538">
    <property type="entry name" value="ATPase family AAA domain-containing protein 1"/>
    <property type="match status" value="1"/>
</dbReference>
<evidence type="ECO:0000313" key="13">
    <source>
        <dbReference type="EMBL" id="KAJ1090599.1"/>
    </source>
</evidence>
<gene>
    <name evidence="13" type="ORF">NDU88_003729</name>
</gene>
<dbReference type="SUPFAM" id="SSF52540">
    <property type="entry name" value="P-loop containing nucleoside triphosphate hydrolases"/>
    <property type="match status" value="1"/>
</dbReference>
<dbReference type="GO" id="GO:0045211">
    <property type="term" value="C:postsynaptic membrane"/>
    <property type="evidence" value="ECO:0007669"/>
    <property type="project" value="UniProtKB-SubCell"/>
</dbReference>
<keyword evidence="14" id="KW-1185">Reference proteome</keyword>
<dbReference type="Gene3D" id="1.10.8.60">
    <property type="match status" value="1"/>
</dbReference>
<evidence type="ECO:0000256" key="8">
    <source>
        <dbReference type="ARBA" id="ARBA00038383"/>
    </source>
</evidence>
<evidence type="ECO:0000256" key="4">
    <source>
        <dbReference type="ARBA" id="ARBA00022787"/>
    </source>
</evidence>
<name>A0AAV7LJB7_PLEWA</name>
<comment type="similarity">
    <text evidence="8">Belongs to the AAA ATPase family. MSP1 subfamily.</text>
</comment>
<comment type="caution">
    <text evidence="13">The sequence shown here is derived from an EMBL/GenBank/DDBJ whole genome shotgun (WGS) entry which is preliminary data.</text>
</comment>
<keyword evidence="4" id="KW-1000">Mitochondrion outer membrane</keyword>
<dbReference type="Pfam" id="PF00004">
    <property type="entry name" value="AAA"/>
    <property type="match status" value="1"/>
</dbReference>
<keyword evidence="4" id="KW-0472">Membrane</keyword>
<protein>
    <recommendedName>
        <fullName evidence="9">Outer mitochondrial transmembrane helix translocase</fullName>
    </recommendedName>
</protein>
<sequence>MILGETPQDLLLRPLTRSQAIGMLLRLSVFGAVTYFSIKWVCDALDPSREERQRLKKKAQRLMKKIGVEGLILTEHEMSIAAHLVNPRDIKVTWNDIAGLDDVIADLQDTVILPFQKRHLFKHSKLCQPPKGVLLHGPPGCGKTLLAKAIARASGCQFINLQPAALTDKWYGESQKLTASVFSLATKLQPCIIFIDEIDSFLRNRSALDHEATAMMKAQFMSLWDGLDTLPDCQVMILGASNRPQDVDSAILRRMPLTFQICQPTQQQRQEILQLILTGENMSHVVNLNELAVRTEGYSGSDLRELCRDAAMYRVRDYVRKQQMWLVMRPLKVADDKEDKPTDRLRPMTQLDLLLALDKMNESKGVTAAATLQHPSLD</sequence>
<evidence type="ECO:0000256" key="2">
    <source>
        <dbReference type="ARBA" id="ARBA00004572"/>
    </source>
</evidence>
<dbReference type="GO" id="GO:0005741">
    <property type="term" value="C:mitochondrial outer membrane"/>
    <property type="evidence" value="ECO:0007669"/>
    <property type="project" value="UniProtKB-SubCell"/>
</dbReference>
<reference evidence="13" key="1">
    <citation type="journal article" date="2022" name="bioRxiv">
        <title>Sequencing and chromosome-scale assembly of the giantPleurodeles waltlgenome.</title>
        <authorList>
            <person name="Brown T."/>
            <person name="Elewa A."/>
            <person name="Iarovenko S."/>
            <person name="Subramanian E."/>
            <person name="Araus A.J."/>
            <person name="Petzold A."/>
            <person name="Susuki M."/>
            <person name="Suzuki K.-i.T."/>
            <person name="Hayashi T."/>
            <person name="Toyoda A."/>
            <person name="Oliveira C."/>
            <person name="Osipova E."/>
            <person name="Leigh N.D."/>
            <person name="Simon A."/>
            <person name="Yun M.H."/>
        </authorList>
    </citation>
    <scope>NUCLEOTIDE SEQUENCE</scope>
    <source>
        <strain evidence="13">20211129_DDA</strain>
        <tissue evidence="13">Liver</tissue>
    </source>
</reference>
<keyword evidence="3 11" id="KW-0547">Nucleotide-binding</keyword>
<keyword evidence="5 11" id="KW-0067">ATP-binding</keyword>
<feature type="domain" description="AAA+ ATPase" evidence="12">
    <location>
        <begin position="129"/>
        <end position="265"/>
    </location>
</feature>
<evidence type="ECO:0000256" key="3">
    <source>
        <dbReference type="ARBA" id="ARBA00022741"/>
    </source>
</evidence>
<dbReference type="Gene3D" id="3.40.50.300">
    <property type="entry name" value="P-loop containing nucleotide triphosphate hydrolases"/>
    <property type="match status" value="1"/>
</dbReference>
<evidence type="ECO:0000256" key="10">
    <source>
        <dbReference type="ARBA" id="ARBA00048588"/>
    </source>
</evidence>
<dbReference type="InterPro" id="IPR051701">
    <property type="entry name" value="Mito_OM_Translocase_MSP1"/>
</dbReference>
<comment type="subcellular location">
    <subcellularLocation>
        <location evidence="2">Mitochondrion outer membrane</location>
        <topology evidence="2">Single-pass membrane protein</topology>
    </subcellularLocation>
    <subcellularLocation>
        <location evidence="1">Peroxisome membrane</location>
        <topology evidence="1">Single-pass membrane protein</topology>
    </subcellularLocation>
    <subcellularLocation>
        <location evidence="7">Postsynaptic cell membrane</location>
        <topology evidence="7">Single-pass membrane protein</topology>
    </subcellularLocation>
</comment>
<dbReference type="InterPro" id="IPR003593">
    <property type="entry name" value="AAA+_ATPase"/>
</dbReference>
<evidence type="ECO:0000256" key="7">
    <source>
        <dbReference type="ARBA" id="ARBA00037805"/>
    </source>
</evidence>
<evidence type="ECO:0000256" key="9">
    <source>
        <dbReference type="ARBA" id="ARBA00040718"/>
    </source>
</evidence>
<dbReference type="InterPro" id="IPR041569">
    <property type="entry name" value="AAA_lid_3"/>
</dbReference>
<evidence type="ECO:0000256" key="6">
    <source>
        <dbReference type="ARBA" id="ARBA00023128"/>
    </source>
</evidence>
<evidence type="ECO:0000256" key="1">
    <source>
        <dbReference type="ARBA" id="ARBA00004549"/>
    </source>
</evidence>
<dbReference type="InterPro" id="IPR003960">
    <property type="entry name" value="ATPase_AAA_CS"/>
</dbReference>
<keyword evidence="6" id="KW-0496">Mitochondrion</keyword>
<dbReference type="PANTHER" id="PTHR45644">
    <property type="entry name" value="AAA ATPASE, PUTATIVE (AFU_ORTHOLOGUE AFUA_2G12920)-RELATED-RELATED"/>
    <property type="match status" value="1"/>
</dbReference>
<evidence type="ECO:0000256" key="11">
    <source>
        <dbReference type="RuleBase" id="RU003651"/>
    </source>
</evidence>
<dbReference type="PANTHER" id="PTHR45644:SF8">
    <property type="entry name" value="OUTER MITOCHONDRIAL TRANSMEMBRANE HELIX TRANSLOCASE"/>
    <property type="match status" value="1"/>
</dbReference>
<dbReference type="Pfam" id="PF17862">
    <property type="entry name" value="AAA_lid_3"/>
    <property type="match status" value="1"/>
</dbReference>
<dbReference type="InterPro" id="IPR003959">
    <property type="entry name" value="ATPase_AAA_core"/>
</dbReference>
<proteinExistence type="inferred from homology"/>
<dbReference type="AlphaFoldDB" id="A0AAV7LJB7"/>
<dbReference type="EMBL" id="JANPWB010000015">
    <property type="protein sequence ID" value="KAJ1090599.1"/>
    <property type="molecule type" value="Genomic_DNA"/>
</dbReference>
<comment type="catalytic activity">
    <reaction evidence="10">
        <text>[protein]-with a C-terminal TM segment(out) + ATP + H2O = [protein]-with a C-terminal TM segment(in) + ADP + phosphate + H(+)</text>
        <dbReference type="Rhea" id="RHEA:66168"/>
        <dbReference type="Rhea" id="RHEA-COMP:16963"/>
        <dbReference type="ChEBI" id="CHEBI:15377"/>
        <dbReference type="ChEBI" id="CHEBI:15378"/>
        <dbReference type="ChEBI" id="CHEBI:30616"/>
        <dbReference type="ChEBI" id="CHEBI:43474"/>
        <dbReference type="ChEBI" id="CHEBI:90782"/>
        <dbReference type="ChEBI" id="CHEBI:456216"/>
    </reaction>
</comment>
<dbReference type="GO" id="GO:0005778">
    <property type="term" value="C:peroxisomal membrane"/>
    <property type="evidence" value="ECO:0007669"/>
    <property type="project" value="UniProtKB-SubCell"/>
</dbReference>
<dbReference type="GO" id="GO:0005524">
    <property type="term" value="F:ATP binding"/>
    <property type="evidence" value="ECO:0007669"/>
    <property type="project" value="UniProtKB-KW"/>
</dbReference>
<dbReference type="PROSITE" id="PS00674">
    <property type="entry name" value="AAA"/>
    <property type="match status" value="1"/>
</dbReference>
<dbReference type="InterPro" id="IPR027417">
    <property type="entry name" value="P-loop_NTPase"/>
</dbReference>